<name>A0A2V1D1N2_9PLEO</name>
<evidence type="ECO:0000256" key="2">
    <source>
        <dbReference type="ARBA" id="ARBA00022801"/>
    </source>
</evidence>
<evidence type="ECO:0000256" key="3">
    <source>
        <dbReference type="SAM" id="SignalP"/>
    </source>
</evidence>
<sequence>MNKLLLSSILLTNFFGCKADVFDNIKPSTNLTWTPCFDSFGCSKLEVPVDYSNKSLGTTSIAFLKLTGKNATVDSPSIIVLPGGPGGSGIDLLLSSATLAEQALGSQYNIISFDPRGVKNSGLTLDCFSGNAEARSAFTRLHSTGPTNVSTTSLEEQFQSSAIYGEWCNEAVKTNSPYGYYVTTPTVARDLLSFIETEARAAGRPASDAKLWAYGISYGTITGSTFASMFPDRVGRMVLDGLVDAEDYYSNLWAGNVDQMDEGMAEFSRLCHAAGPEKCAFWGSDPANITARIDKIIEQFQNRPVPFSGVGNRTLPAMATYSDLKALFLNALYIPLSMFPVMANVLQQIESGNASGLVGRYDGLNATIDARLAVMCADSSRTNKLTTLEEFKSFVEFAVSESKYVGDVWPIYVDQILCRGMQIELPDSMMVQGPIEAQGNKTTAFPILFTSNTIDPITPLKSARTMSSRFANSVLLQQEAVGVS</sequence>
<dbReference type="PANTHER" id="PTHR43248:SF25">
    <property type="entry name" value="AB HYDROLASE-1 DOMAIN-CONTAINING PROTEIN-RELATED"/>
    <property type="match status" value="1"/>
</dbReference>
<accession>A0A2V1D1N2</accession>
<keyword evidence="3" id="KW-0732">Signal</keyword>
<evidence type="ECO:0000313" key="7">
    <source>
        <dbReference type="Proteomes" id="UP000244855"/>
    </source>
</evidence>
<dbReference type="GO" id="GO:0016787">
    <property type="term" value="F:hydrolase activity"/>
    <property type="evidence" value="ECO:0007669"/>
    <property type="project" value="UniProtKB-KW"/>
</dbReference>
<reference evidence="6 7" key="1">
    <citation type="journal article" date="2018" name="Sci. Rep.">
        <title>Comparative genomics provides insights into the lifestyle and reveals functional heterogeneity of dark septate endophytic fungi.</title>
        <authorList>
            <person name="Knapp D.G."/>
            <person name="Nemeth J.B."/>
            <person name="Barry K."/>
            <person name="Hainaut M."/>
            <person name="Henrissat B."/>
            <person name="Johnson J."/>
            <person name="Kuo A."/>
            <person name="Lim J.H.P."/>
            <person name="Lipzen A."/>
            <person name="Nolan M."/>
            <person name="Ohm R.A."/>
            <person name="Tamas L."/>
            <person name="Grigoriev I.V."/>
            <person name="Spatafora J.W."/>
            <person name="Nagy L.G."/>
            <person name="Kovacs G.M."/>
        </authorList>
    </citation>
    <scope>NUCLEOTIDE SEQUENCE [LARGE SCALE GENOMIC DNA]</scope>
    <source>
        <strain evidence="6 7">DSE2036</strain>
    </source>
</reference>
<dbReference type="Pfam" id="PF00561">
    <property type="entry name" value="Abhydrolase_1"/>
    <property type="match status" value="1"/>
</dbReference>
<evidence type="ECO:0008006" key="8">
    <source>
        <dbReference type="Google" id="ProtNLM"/>
    </source>
</evidence>
<proteinExistence type="inferred from homology"/>
<keyword evidence="7" id="KW-1185">Reference proteome</keyword>
<dbReference type="Pfam" id="PF08386">
    <property type="entry name" value="Abhydrolase_4"/>
    <property type="match status" value="1"/>
</dbReference>
<feature type="domain" description="AB hydrolase-1" evidence="4">
    <location>
        <begin position="76"/>
        <end position="247"/>
    </location>
</feature>
<protein>
    <recommendedName>
        <fullName evidence="8">Alpha/beta-hydrolase</fullName>
    </recommendedName>
</protein>
<feature type="signal peptide" evidence="3">
    <location>
        <begin position="1"/>
        <end position="19"/>
    </location>
</feature>
<evidence type="ECO:0000313" key="6">
    <source>
        <dbReference type="EMBL" id="PVH91948.1"/>
    </source>
</evidence>
<dbReference type="SUPFAM" id="SSF53474">
    <property type="entry name" value="alpha/beta-Hydrolases"/>
    <property type="match status" value="1"/>
</dbReference>
<evidence type="ECO:0000259" key="4">
    <source>
        <dbReference type="Pfam" id="PF00561"/>
    </source>
</evidence>
<feature type="chain" id="PRO_5015971260" description="Alpha/beta-hydrolase" evidence="3">
    <location>
        <begin position="20"/>
        <end position="484"/>
    </location>
</feature>
<dbReference type="InterPro" id="IPR013595">
    <property type="entry name" value="Pept_S33_TAP-like_C"/>
</dbReference>
<comment type="similarity">
    <text evidence="1">Belongs to the peptidase S33 family.</text>
</comment>
<evidence type="ECO:0000256" key="1">
    <source>
        <dbReference type="ARBA" id="ARBA00010088"/>
    </source>
</evidence>
<evidence type="ECO:0000259" key="5">
    <source>
        <dbReference type="Pfam" id="PF08386"/>
    </source>
</evidence>
<dbReference type="AlphaFoldDB" id="A0A2V1D1N2"/>
<feature type="domain" description="Peptidase S33 tripeptidyl aminopeptidase-like C-terminal" evidence="5">
    <location>
        <begin position="440"/>
        <end position="481"/>
    </location>
</feature>
<dbReference type="Proteomes" id="UP000244855">
    <property type="component" value="Unassembled WGS sequence"/>
</dbReference>
<dbReference type="InterPro" id="IPR051601">
    <property type="entry name" value="Serine_prot/Carboxylest_S33"/>
</dbReference>
<dbReference type="Gene3D" id="3.40.50.1820">
    <property type="entry name" value="alpha/beta hydrolase"/>
    <property type="match status" value="1"/>
</dbReference>
<organism evidence="6 7">
    <name type="scientific">Periconia macrospinosa</name>
    <dbReference type="NCBI Taxonomy" id="97972"/>
    <lineage>
        <taxon>Eukaryota</taxon>
        <taxon>Fungi</taxon>
        <taxon>Dikarya</taxon>
        <taxon>Ascomycota</taxon>
        <taxon>Pezizomycotina</taxon>
        <taxon>Dothideomycetes</taxon>
        <taxon>Pleosporomycetidae</taxon>
        <taxon>Pleosporales</taxon>
        <taxon>Massarineae</taxon>
        <taxon>Periconiaceae</taxon>
        <taxon>Periconia</taxon>
    </lineage>
</organism>
<dbReference type="STRING" id="97972.A0A2V1D1N2"/>
<gene>
    <name evidence="6" type="ORF">DM02DRAFT_722250</name>
</gene>
<dbReference type="InterPro" id="IPR029058">
    <property type="entry name" value="AB_hydrolase_fold"/>
</dbReference>
<dbReference type="InterPro" id="IPR000073">
    <property type="entry name" value="AB_hydrolase_1"/>
</dbReference>
<keyword evidence="2" id="KW-0378">Hydrolase</keyword>
<dbReference type="EMBL" id="KZ805751">
    <property type="protein sequence ID" value="PVH91948.1"/>
    <property type="molecule type" value="Genomic_DNA"/>
</dbReference>
<dbReference type="OrthoDB" id="425534at2759"/>
<dbReference type="PANTHER" id="PTHR43248">
    <property type="entry name" value="2-SUCCINYL-6-HYDROXY-2,4-CYCLOHEXADIENE-1-CARBOXYLATE SYNTHASE"/>
    <property type="match status" value="1"/>
</dbReference>